<proteinExistence type="predicted"/>
<dbReference type="SMART" id="SM00028">
    <property type="entry name" value="TPR"/>
    <property type="match status" value="7"/>
</dbReference>
<dbReference type="SUPFAM" id="SSF48452">
    <property type="entry name" value="TPR-like"/>
    <property type="match status" value="1"/>
</dbReference>
<reference evidence="1 2" key="1">
    <citation type="submission" date="2016-12" db="EMBL/GenBank/DDBJ databases">
        <title>The draft genome sequence of Actinophytocola xinjiangensis.</title>
        <authorList>
            <person name="Wang W."/>
            <person name="Yuan L."/>
        </authorList>
    </citation>
    <scope>NUCLEOTIDE SEQUENCE [LARGE SCALE GENOMIC DNA]</scope>
    <source>
        <strain evidence="1 2">CGMCC 4.4663</strain>
    </source>
</reference>
<name>A0A7Z0WN11_9PSEU</name>
<gene>
    <name evidence="1" type="ORF">BLA60_15685</name>
</gene>
<dbReference type="InterPro" id="IPR044624">
    <property type="entry name" value="Mbb1-like"/>
</dbReference>
<dbReference type="RefSeq" id="WP_075133603.1">
    <property type="nucleotide sequence ID" value="NZ_MSIF01000006.1"/>
</dbReference>
<dbReference type="GO" id="GO:0003729">
    <property type="term" value="F:mRNA binding"/>
    <property type="evidence" value="ECO:0007669"/>
    <property type="project" value="InterPro"/>
</dbReference>
<dbReference type="Proteomes" id="UP000185696">
    <property type="component" value="Unassembled WGS sequence"/>
</dbReference>
<evidence type="ECO:0008006" key="3">
    <source>
        <dbReference type="Google" id="ProtNLM"/>
    </source>
</evidence>
<dbReference type="GO" id="GO:0003727">
    <property type="term" value="F:single-stranded RNA binding"/>
    <property type="evidence" value="ECO:0007669"/>
    <property type="project" value="TreeGrafter"/>
</dbReference>
<dbReference type="InterPro" id="IPR011990">
    <property type="entry name" value="TPR-like_helical_dom_sf"/>
</dbReference>
<dbReference type="Gene3D" id="1.25.40.10">
    <property type="entry name" value="Tetratricopeptide repeat domain"/>
    <property type="match status" value="2"/>
</dbReference>
<dbReference type="Pfam" id="PF08238">
    <property type="entry name" value="Sel1"/>
    <property type="match status" value="3"/>
</dbReference>
<dbReference type="EMBL" id="MSIF01000006">
    <property type="protein sequence ID" value="OLF10614.1"/>
    <property type="molecule type" value="Genomic_DNA"/>
</dbReference>
<dbReference type="OrthoDB" id="4350430at2"/>
<dbReference type="PANTHER" id="PTHR44917">
    <property type="entry name" value="PROTEIN HIGH CHLOROPHYLL FLUORESCENT 107"/>
    <property type="match status" value="1"/>
</dbReference>
<evidence type="ECO:0000313" key="2">
    <source>
        <dbReference type="Proteomes" id="UP000185696"/>
    </source>
</evidence>
<comment type="caution">
    <text evidence="1">The sequence shown here is derived from an EMBL/GenBank/DDBJ whole genome shotgun (WGS) entry which is preliminary data.</text>
</comment>
<dbReference type="GO" id="GO:0006417">
    <property type="term" value="P:regulation of translation"/>
    <property type="evidence" value="ECO:0007669"/>
    <property type="project" value="TreeGrafter"/>
</dbReference>
<dbReference type="GO" id="GO:0006397">
    <property type="term" value="P:mRNA processing"/>
    <property type="evidence" value="ECO:0007669"/>
    <property type="project" value="InterPro"/>
</dbReference>
<dbReference type="AlphaFoldDB" id="A0A7Z0WN11"/>
<dbReference type="InterPro" id="IPR019734">
    <property type="entry name" value="TPR_rpt"/>
</dbReference>
<dbReference type="InterPro" id="IPR006597">
    <property type="entry name" value="Sel1-like"/>
</dbReference>
<organism evidence="1 2">
    <name type="scientific">Actinophytocola xinjiangensis</name>
    <dbReference type="NCBI Taxonomy" id="485602"/>
    <lineage>
        <taxon>Bacteria</taxon>
        <taxon>Bacillati</taxon>
        <taxon>Actinomycetota</taxon>
        <taxon>Actinomycetes</taxon>
        <taxon>Pseudonocardiales</taxon>
        <taxon>Pseudonocardiaceae</taxon>
    </lineage>
</organism>
<dbReference type="SUPFAM" id="SSF81901">
    <property type="entry name" value="HCP-like"/>
    <property type="match status" value="1"/>
</dbReference>
<evidence type="ECO:0000313" key="1">
    <source>
        <dbReference type="EMBL" id="OLF10614.1"/>
    </source>
</evidence>
<dbReference type="PANTHER" id="PTHR44917:SF1">
    <property type="entry name" value="PROTEIN HIGH CHLOROPHYLL FLUORESCENT 107"/>
    <property type="match status" value="1"/>
</dbReference>
<sequence>MSRWRWPLVLLSATLSVAIAVAANQILAGGVWSWPWIPVSLVLAVTGASVTDILTRPAPAIALRLCDRRGRPPLLADVSAEDLGVHPTRFGRRGASPYVARAVDTRLEQALGDDRRRVVVVHGQKLAGTTRTLARAATAVLAGHRVLVYRPDPRQRLADLIDDARRWAGGPGAVLWLDEITAAHLAELDHDLVDRLPAGLRLCLPCHTAQVTGFSVPQHLARVLREDAAVVELDVLSTDERARLRAAPAYRELAPAIDAGAPLLLGRLLVTLDELDQLLRPTGEDGVDRVALLRAVTDWHRAGVPTRLRRRDLADLHDRYRREIAGTDKLGPSGLARALKAARAHRPPLVERIRDHYVPHPLLAAVTGDPVSDALWDHAEHALSEDDRRHLGLVALDRSDPAHAYALLRTVPDAALDAQVVVTIAEWLNANDDVEPARHWYERAAGSGDPVVSPNALYGLATLEFRVGDLDRARHWYLRTIEAREPDTAARATYCVGLIARDQGDTDGAVHWLRLAIGTGHPVFAPKAMLVLGDHAMRRGEVEQAREWLGRAIASGEAQATPRALNLLGQLEHQAGNLTRAREPLQRALTSGHPTMVPSSMRWLGEVDLSAGRTARARSWFLRAVDSGDPDAAAHSLHRLGTIASADDPAQARRWFLRAIDTGRPDVYPNALYDLGLLEGGLGSLHAARHCYELAAATGHPTITEMARHNLGVVADELGETDEARRAYREAIGCGVDEPVARGLFNLAWLEADQGDTDQARTLFQAAVETGYRPVADQARRAIAELNQRLTDLAAATEFVERGSWRWRYDGRASGGAS</sequence>
<keyword evidence="2" id="KW-1185">Reference proteome</keyword>
<accession>A0A7Z0WN11</accession>
<dbReference type="SMART" id="SM00671">
    <property type="entry name" value="SEL1"/>
    <property type="match status" value="7"/>
</dbReference>
<protein>
    <recommendedName>
        <fullName evidence="3">Tetratricopeptide repeat protein</fullName>
    </recommendedName>
</protein>
<dbReference type="Pfam" id="PF13432">
    <property type="entry name" value="TPR_16"/>
    <property type="match status" value="4"/>
</dbReference>